<accession>A0ABY2CXC5</accession>
<dbReference type="RefSeq" id="WP_132098895.1">
    <property type="nucleotide sequence ID" value="NZ_SMDA01000010.1"/>
</dbReference>
<comment type="caution">
    <text evidence="3">The sequence shown here is derived from an EMBL/GenBank/DDBJ whole genome shotgun (WGS) entry which is preliminary data.</text>
</comment>
<dbReference type="Proteomes" id="UP000294801">
    <property type="component" value="Unassembled WGS sequence"/>
</dbReference>
<organism evidence="3 4">
    <name type="scientific">Gulbenkiania mobilis</name>
    <dbReference type="NCBI Taxonomy" id="397457"/>
    <lineage>
        <taxon>Bacteria</taxon>
        <taxon>Pseudomonadati</taxon>
        <taxon>Pseudomonadota</taxon>
        <taxon>Betaproteobacteria</taxon>
        <taxon>Neisseriales</taxon>
        <taxon>Chromobacteriaceae</taxon>
        <taxon>Gulbenkiania</taxon>
    </lineage>
</organism>
<feature type="chain" id="PRO_5047075161" evidence="1">
    <location>
        <begin position="20"/>
        <end position="188"/>
    </location>
</feature>
<keyword evidence="1" id="KW-0732">Signal</keyword>
<dbReference type="InterPro" id="IPR007372">
    <property type="entry name" value="Lipid/polyisoprenoid-bd_YceI"/>
</dbReference>
<dbReference type="Pfam" id="PF04264">
    <property type="entry name" value="YceI"/>
    <property type="match status" value="1"/>
</dbReference>
<evidence type="ECO:0000313" key="4">
    <source>
        <dbReference type="Proteomes" id="UP000294801"/>
    </source>
</evidence>
<dbReference type="SUPFAM" id="SSF101874">
    <property type="entry name" value="YceI-like"/>
    <property type="match status" value="1"/>
</dbReference>
<protein>
    <submittedName>
        <fullName evidence="3">Polyisoprenoid-binding protein YceI</fullName>
    </submittedName>
</protein>
<keyword evidence="4" id="KW-1185">Reference proteome</keyword>
<feature type="domain" description="Lipid/polyisoprenoid-binding YceI-like" evidence="2">
    <location>
        <begin position="23"/>
        <end position="186"/>
    </location>
</feature>
<gene>
    <name evidence="3" type="ORF">EV669_11026</name>
</gene>
<proteinExistence type="predicted"/>
<dbReference type="InterPro" id="IPR036761">
    <property type="entry name" value="TTHA0802/YceI-like_sf"/>
</dbReference>
<dbReference type="EMBL" id="SMDA01000010">
    <property type="protein sequence ID" value="TCW29059.1"/>
    <property type="molecule type" value="Genomic_DNA"/>
</dbReference>
<dbReference type="SMART" id="SM00867">
    <property type="entry name" value="YceI"/>
    <property type="match status" value="1"/>
</dbReference>
<evidence type="ECO:0000313" key="3">
    <source>
        <dbReference type="EMBL" id="TCW29059.1"/>
    </source>
</evidence>
<evidence type="ECO:0000256" key="1">
    <source>
        <dbReference type="SAM" id="SignalP"/>
    </source>
</evidence>
<dbReference type="PANTHER" id="PTHR34406">
    <property type="entry name" value="PROTEIN YCEI"/>
    <property type="match status" value="1"/>
</dbReference>
<sequence>MTRTLLASALFAFAGAAMAAPVSYTIDPAHTYAGYSVNHLGLSKQSGLFTKVGGTVVVDESAKSGKVDVTIDAASLQTFLADRDAHLKGPEFFNVEKFPTLTFQSDKVVFHGSKPAEVQGKLTLLGVTRPVTLKLVNVNKAKNPMSGKETWGANATTRIKRSEFGMKAFLPAISDEVDLGIALEAVAQ</sequence>
<name>A0ABY2CXC5_GULMO</name>
<feature type="signal peptide" evidence="1">
    <location>
        <begin position="1"/>
        <end position="19"/>
    </location>
</feature>
<reference evidence="3 4" key="1">
    <citation type="submission" date="2019-03" db="EMBL/GenBank/DDBJ databases">
        <title>Genomic Encyclopedia of Type Strains, Phase IV (KMG-IV): sequencing the most valuable type-strain genomes for metagenomic binning, comparative biology and taxonomic classification.</title>
        <authorList>
            <person name="Goeker M."/>
        </authorList>
    </citation>
    <scope>NUCLEOTIDE SEQUENCE [LARGE SCALE GENOMIC DNA]</scope>
    <source>
        <strain evidence="3 4">DSM 18507</strain>
    </source>
</reference>
<dbReference type="PANTHER" id="PTHR34406:SF1">
    <property type="entry name" value="PROTEIN YCEI"/>
    <property type="match status" value="1"/>
</dbReference>
<dbReference type="Gene3D" id="2.40.128.110">
    <property type="entry name" value="Lipid/polyisoprenoid-binding, YceI-like"/>
    <property type="match status" value="1"/>
</dbReference>
<evidence type="ECO:0000259" key="2">
    <source>
        <dbReference type="SMART" id="SM00867"/>
    </source>
</evidence>